<organism evidence="1 2">
    <name type="scientific">Escherichia phage LL5</name>
    <dbReference type="NCBI Taxonomy" id="2233992"/>
    <lineage>
        <taxon>Viruses</taxon>
        <taxon>Duplodnaviria</taxon>
        <taxon>Heunggongvirae</taxon>
        <taxon>Uroviricota</taxon>
        <taxon>Caudoviricetes</taxon>
        <taxon>Drexlerviridae</taxon>
        <taxon>Tempevirinae</taxon>
        <taxon>Tlsvirus</taxon>
        <taxon>Tlsvirus LL5</taxon>
    </lineage>
</organism>
<reference evidence="2" key="1">
    <citation type="submission" date="2018-06" db="EMBL/GenBank/DDBJ databases">
        <title>Complete genome of Escherichia coli bacteriophage LL5.</title>
        <authorList>
            <person name="Lessor L."/>
            <person name="Piya D.K."/>
            <person name="Gill J.J."/>
            <person name="Young R."/>
        </authorList>
    </citation>
    <scope>NUCLEOTIDE SEQUENCE [LARGE SCALE GENOMIC DNA]</scope>
    <source>
        <strain evidence="2">Escherichia coli str. MG1655</strain>
    </source>
</reference>
<evidence type="ECO:0000313" key="1">
    <source>
        <dbReference type="EMBL" id="AWY04369.1"/>
    </source>
</evidence>
<keyword evidence="2" id="KW-1185">Reference proteome</keyword>
<sequence length="46" mass="5475">MCIIVGDEMAYVDEKPRRVHRVPAIPTTIDYKEVINKTKEQKKRFK</sequence>
<accession>A0A2Z4Q3C5</accession>
<proteinExistence type="predicted"/>
<name>A0A2Z4Q3C5_9CAUD</name>
<dbReference type="Proteomes" id="UP000251526">
    <property type="component" value="Segment"/>
</dbReference>
<evidence type="ECO:0000313" key="2">
    <source>
        <dbReference type="Proteomes" id="UP000251526"/>
    </source>
</evidence>
<dbReference type="EMBL" id="MH491968">
    <property type="protein sequence ID" value="AWY04369.1"/>
    <property type="molecule type" value="Genomic_DNA"/>
</dbReference>
<gene>
    <name evidence="1" type="ORF">CPT_LL5_67</name>
</gene>
<protein>
    <submittedName>
        <fullName evidence="1">Uncharacterized protein</fullName>
    </submittedName>
</protein>